<feature type="region of interest" description="Disordered" evidence="1">
    <location>
        <begin position="70"/>
        <end position="90"/>
    </location>
</feature>
<feature type="compositionally biased region" description="Basic and acidic residues" evidence="1">
    <location>
        <begin position="79"/>
        <end position="90"/>
    </location>
</feature>
<evidence type="ECO:0000313" key="2">
    <source>
        <dbReference type="EMBL" id="PAV68787.1"/>
    </source>
</evidence>
<keyword evidence="3" id="KW-1185">Reference proteome</keyword>
<protein>
    <submittedName>
        <fullName evidence="2">Uncharacterized protein</fullName>
    </submittedName>
</protein>
<dbReference type="AlphaFoldDB" id="A0A2A2K484"/>
<dbReference type="EMBL" id="LIAE01009684">
    <property type="protein sequence ID" value="PAV68787.1"/>
    <property type="molecule type" value="Genomic_DNA"/>
</dbReference>
<reference evidence="2 3" key="1">
    <citation type="journal article" date="2017" name="Curr. Biol.">
        <title>Genome architecture and evolution of a unichromosomal asexual nematode.</title>
        <authorList>
            <person name="Fradin H."/>
            <person name="Zegar C."/>
            <person name="Gutwein M."/>
            <person name="Lucas J."/>
            <person name="Kovtun M."/>
            <person name="Corcoran D."/>
            <person name="Baugh L.R."/>
            <person name="Kiontke K."/>
            <person name="Gunsalus K."/>
            <person name="Fitch D.H."/>
            <person name="Piano F."/>
        </authorList>
    </citation>
    <scope>NUCLEOTIDE SEQUENCE [LARGE SCALE GENOMIC DNA]</scope>
    <source>
        <strain evidence="2">PF1309</strain>
    </source>
</reference>
<proteinExistence type="predicted"/>
<dbReference type="Proteomes" id="UP000218231">
    <property type="component" value="Unassembled WGS sequence"/>
</dbReference>
<organism evidence="2 3">
    <name type="scientific">Diploscapter pachys</name>
    <dbReference type="NCBI Taxonomy" id="2018661"/>
    <lineage>
        <taxon>Eukaryota</taxon>
        <taxon>Metazoa</taxon>
        <taxon>Ecdysozoa</taxon>
        <taxon>Nematoda</taxon>
        <taxon>Chromadorea</taxon>
        <taxon>Rhabditida</taxon>
        <taxon>Rhabditina</taxon>
        <taxon>Rhabditomorpha</taxon>
        <taxon>Rhabditoidea</taxon>
        <taxon>Rhabditidae</taxon>
        <taxon>Diploscapter</taxon>
    </lineage>
</organism>
<sequence length="90" mass="10456">MTIERRYEGRRAGDPAALVADNRAILAALPWRPQRDDLDTIRRWTAIVFAKVFMLSMFAKQPWVVRHSTKPIHSSPWRGKTDDHSNLDQD</sequence>
<evidence type="ECO:0000256" key="1">
    <source>
        <dbReference type="SAM" id="MobiDB-lite"/>
    </source>
</evidence>
<comment type="caution">
    <text evidence="2">The sequence shown here is derived from an EMBL/GenBank/DDBJ whole genome shotgun (WGS) entry which is preliminary data.</text>
</comment>
<evidence type="ECO:0000313" key="3">
    <source>
        <dbReference type="Proteomes" id="UP000218231"/>
    </source>
</evidence>
<dbReference type="Gene3D" id="3.90.25.10">
    <property type="entry name" value="UDP-galactose 4-epimerase, domain 1"/>
    <property type="match status" value="1"/>
</dbReference>
<gene>
    <name evidence="2" type="ORF">WR25_13761</name>
</gene>
<name>A0A2A2K484_9BILA</name>
<accession>A0A2A2K484</accession>